<keyword evidence="2 4" id="KW-0689">Ribosomal protein</keyword>
<name>A0A873HW24_PROWI</name>
<dbReference type="EMBL" id="MN794236">
    <property type="protein sequence ID" value="QOZ41699.1"/>
    <property type="molecule type" value="Genomic_DNA"/>
</dbReference>
<gene>
    <name evidence="4" type="primary">rpl19</name>
    <name evidence="4" type="ORF">DBVPGpl_031</name>
</gene>
<accession>A0A873HW24</accession>
<sequence>MKNFNRVLIEKAEVGFIKTKMPVIQVGDFVRFGIKVEEAGKERIQFFEGLILSLHKNGINTTVTVKNTRYKVLRVFPINATCLTSIIVLKKNQKLSK</sequence>
<dbReference type="Gene3D" id="2.30.30.790">
    <property type="match status" value="1"/>
</dbReference>
<dbReference type="RefSeq" id="YP_010040803.1">
    <property type="nucleotide sequence ID" value="NC_054192.1"/>
</dbReference>
<keyword evidence="4" id="KW-0934">Plastid</keyword>
<dbReference type="SUPFAM" id="SSF50104">
    <property type="entry name" value="Translation proteins SH3-like domain"/>
    <property type="match status" value="1"/>
</dbReference>
<dbReference type="InterPro" id="IPR008991">
    <property type="entry name" value="Translation_prot_SH3-like_sf"/>
</dbReference>
<evidence type="ECO:0000256" key="3">
    <source>
        <dbReference type="ARBA" id="ARBA00023274"/>
    </source>
</evidence>
<dbReference type="AlphaFoldDB" id="A0A873HW24"/>
<geneLocation type="non-photosynthetic plastid" evidence="4"/>
<proteinExistence type="inferred from homology"/>
<evidence type="ECO:0000256" key="1">
    <source>
        <dbReference type="ARBA" id="ARBA00005781"/>
    </source>
</evidence>
<dbReference type="GeneID" id="63880520"/>
<dbReference type="Pfam" id="PF01245">
    <property type="entry name" value="Ribosomal_L19"/>
    <property type="match status" value="1"/>
</dbReference>
<dbReference type="GO" id="GO:1990904">
    <property type="term" value="C:ribonucleoprotein complex"/>
    <property type="evidence" value="ECO:0007669"/>
    <property type="project" value="UniProtKB-KW"/>
</dbReference>
<dbReference type="GO" id="GO:0006412">
    <property type="term" value="P:translation"/>
    <property type="evidence" value="ECO:0007669"/>
    <property type="project" value="InterPro"/>
</dbReference>
<dbReference type="GO" id="GO:0003735">
    <property type="term" value="F:structural constituent of ribosome"/>
    <property type="evidence" value="ECO:0007669"/>
    <property type="project" value="InterPro"/>
</dbReference>
<dbReference type="InterPro" id="IPR038657">
    <property type="entry name" value="Ribosomal_bL19_sf"/>
</dbReference>
<organism evidence="4">
    <name type="scientific">Prototheca wickerhamii</name>
    <dbReference type="NCBI Taxonomy" id="3111"/>
    <lineage>
        <taxon>Eukaryota</taxon>
        <taxon>Viridiplantae</taxon>
        <taxon>Chlorophyta</taxon>
        <taxon>core chlorophytes</taxon>
        <taxon>Trebouxiophyceae</taxon>
        <taxon>Chlorellales</taxon>
        <taxon>Chlorellaceae</taxon>
        <taxon>Prototheca</taxon>
    </lineage>
</organism>
<protein>
    <submittedName>
        <fullName evidence="4">Ribosomal protein L19</fullName>
    </submittedName>
</protein>
<evidence type="ECO:0000256" key="2">
    <source>
        <dbReference type="ARBA" id="ARBA00022980"/>
    </source>
</evidence>
<dbReference type="InterPro" id="IPR001857">
    <property type="entry name" value="Ribosomal_bL19"/>
</dbReference>
<dbReference type="PRINTS" id="PR00061">
    <property type="entry name" value="RIBOSOMALL19"/>
</dbReference>
<keyword evidence="3" id="KW-0687">Ribonucleoprotein</keyword>
<evidence type="ECO:0000313" key="4">
    <source>
        <dbReference type="EMBL" id="QOZ41699.1"/>
    </source>
</evidence>
<reference evidence="4" key="1">
    <citation type="journal article" name="Front. Plant Sci.">
        <title>Sequencing and Analysis of the Complete Organellar Genomes of Prototheca wickerhamii.</title>
        <authorList>
            <person name="Bakula Z."/>
            <person name="Gromadka R."/>
            <person name="Gawor J."/>
            <person name="Siedlecki P."/>
            <person name="Pomorski J.J."/>
            <person name="Maciszewski K."/>
            <person name="Gromadka A."/>
            <person name="Karnkowska A."/>
            <person name="Jagielski T."/>
        </authorList>
    </citation>
    <scope>NUCLEOTIDE SEQUENCE</scope>
    <source>
        <strain evidence="4">DBVPG</strain>
    </source>
</reference>
<comment type="similarity">
    <text evidence="1">Belongs to the bacterial ribosomal protein bL19 family.</text>
</comment>
<dbReference type="GO" id="GO:0005840">
    <property type="term" value="C:ribosome"/>
    <property type="evidence" value="ECO:0007669"/>
    <property type="project" value="UniProtKB-KW"/>
</dbReference>